<dbReference type="InterPro" id="IPR002397">
    <property type="entry name" value="Cyt_P450_B"/>
</dbReference>
<evidence type="ECO:0000256" key="6">
    <source>
        <dbReference type="ARBA" id="ARBA00023033"/>
    </source>
</evidence>
<sequence>MPEMLETRPTRPSGWEQLQYDHRDSRIVVSPHDLWRRLRAQCPVIHSERYGGFWFTSRYDDVKAVLTDCETYTATLGVNIPRQNMTLLPGEVDPPLHREYRRILNPRLAPQVVKQHEGWMRELAREWIEQIANPDQFDLCTDYCEPYAKRVSLRVIGYEPEDLDKLDHWTGVLAAGVRDDEEGIRLSMEFFGHLAATLQRRASEPPRDDIISAIVDGEVDGRPLSLDEQQSLLLQTTFGGLHTTGAVMAGSLVWLAGHPEDRARLHREPMLMPTAVEEFIRYVTPVPHMNRAAAKDTVLDGCPIPKDDLVMVGLGSANHDETIFDKPDEVVLDRFPNRHMGFGAGPHRCVGSHLGKLGVRVGLEEFLAAFSDFEVTDYYALRYNGGEGRGLLTVPMRATPVNGSSGQ</sequence>
<dbReference type="InterPro" id="IPR001128">
    <property type="entry name" value="Cyt_P450"/>
</dbReference>
<dbReference type="AlphaFoldDB" id="A0A448IA14"/>
<keyword evidence="6 7" id="KW-0503">Monooxygenase</keyword>
<dbReference type="PRINTS" id="PR00359">
    <property type="entry name" value="BP450"/>
</dbReference>
<keyword evidence="5 7" id="KW-0408">Iron</keyword>
<keyword evidence="2 7" id="KW-0349">Heme</keyword>
<evidence type="ECO:0000256" key="3">
    <source>
        <dbReference type="ARBA" id="ARBA00022723"/>
    </source>
</evidence>
<dbReference type="GO" id="GO:0005506">
    <property type="term" value="F:iron ion binding"/>
    <property type="evidence" value="ECO:0007669"/>
    <property type="project" value="InterPro"/>
</dbReference>
<dbReference type="PANTHER" id="PTHR46696:SF6">
    <property type="entry name" value="P450, PUTATIVE (EUROFUNG)-RELATED"/>
    <property type="match status" value="1"/>
</dbReference>
<dbReference type="PANTHER" id="PTHR46696">
    <property type="entry name" value="P450, PUTATIVE (EUROFUNG)-RELATED"/>
    <property type="match status" value="1"/>
</dbReference>
<evidence type="ECO:0000256" key="4">
    <source>
        <dbReference type="ARBA" id="ARBA00023002"/>
    </source>
</evidence>
<evidence type="ECO:0000313" key="9">
    <source>
        <dbReference type="Proteomes" id="UP000282551"/>
    </source>
</evidence>
<gene>
    <name evidence="8" type="primary">bioI_2</name>
    <name evidence="8" type="ORF">NCTC10485_03567</name>
</gene>
<evidence type="ECO:0000256" key="1">
    <source>
        <dbReference type="ARBA" id="ARBA00010617"/>
    </source>
</evidence>
<dbReference type="Proteomes" id="UP000282551">
    <property type="component" value="Chromosome"/>
</dbReference>
<dbReference type="GO" id="GO:0020037">
    <property type="term" value="F:heme binding"/>
    <property type="evidence" value="ECO:0007669"/>
    <property type="project" value="InterPro"/>
</dbReference>
<evidence type="ECO:0000256" key="5">
    <source>
        <dbReference type="ARBA" id="ARBA00023004"/>
    </source>
</evidence>
<evidence type="ECO:0000256" key="7">
    <source>
        <dbReference type="RuleBase" id="RU000461"/>
    </source>
</evidence>
<dbReference type="InterPro" id="IPR036396">
    <property type="entry name" value="Cyt_P450_sf"/>
</dbReference>
<dbReference type="Pfam" id="PF00067">
    <property type="entry name" value="p450"/>
    <property type="match status" value="1"/>
</dbReference>
<name>A0A448IA14_MYCCI</name>
<organism evidence="8 9">
    <name type="scientific">Mycolicibacterium chitae</name>
    <name type="common">Mycobacterium chitae</name>
    <dbReference type="NCBI Taxonomy" id="1792"/>
    <lineage>
        <taxon>Bacteria</taxon>
        <taxon>Bacillati</taxon>
        <taxon>Actinomycetota</taxon>
        <taxon>Actinomycetes</taxon>
        <taxon>Mycobacteriales</taxon>
        <taxon>Mycobacteriaceae</taxon>
        <taxon>Mycolicibacterium</taxon>
    </lineage>
</organism>
<dbReference type="Gene3D" id="1.10.630.10">
    <property type="entry name" value="Cytochrome P450"/>
    <property type="match status" value="1"/>
</dbReference>
<accession>A0A448IA14</accession>
<dbReference type="EMBL" id="LR134355">
    <property type="protein sequence ID" value="VEG49260.1"/>
    <property type="molecule type" value="Genomic_DNA"/>
</dbReference>
<evidence type="ECO:0000256" key="2">
    <source>
        <dbReference type="ARBA" id="ARBA00022617"/>
    </source>
</evidence>
<reference evidence="8 9" key="1">
    <citation type="submission" date="2018-12" db="EMBL/GenBank/DDBJ databases">
        <authorList>
            <consortium name="Pathogen Informatics"/>
        </authorList>
    </citation>
    <scope>NUCLEOTIDE SEQUENCE [LARGE SCALE GENOMIC DNA]</scope>
    <source>
        <strain evidence="8 9">NCTC10485</strain>
    </source>
</reference>
<dbReference type="EC" id="1.14.-.-" evidence="8"/>
<dbReference type="PROSITE" id="PS00086">
    <property type="entry name" value="CYTOCHROME_P450"/>
    <property type="match status" value="1"/>
</dbReference>
<dbReference type="SUPFAM" id="SSF48264">
    <property type="entry name" value="Cytochrome P450"/>
    <property type="match status" value="1"/>
</dbReference>
<dbReference type="RefSeq" id="WP_126334957.1">
    <property type="nucleotide sequence ID" value="NZ_AP022604.1"/>
</dbReference>
<dbReference type="GO" id="GO:0016705">
    <property type="term" value="F:oxidoreductase activity, acting on paired donors, with incorporation or reduction of molecular oxygen"/>
    <property type="evidence" value="ECO:0007669"/>
    <property type="project" value="InterPro"/>
</dbReference>
<protein>
    <submittedName>
        <fullName evidence="8">Cytochrome P450 superfamily protein</fullName>
        <ecNumber evidence="8">1.14.-.-</ecNumber>
    </submittedName>
</protein>
<proteinExistence type="inferred from homology"/>
<keyword evidence="3 7" id="KW-0479">Metal-binding</keyword>
<dbReference type="GO" id="GO:0004497">
    <property type="term" value="F:monooxygenase activity"/>
    <property type="evidence" value="ECO:0007669"/>
    <property type="project" value="UniProtKB-KW"/>
</dbReference>
<comment type="similarity">
    <text evidence="1 7">Belongs to the cytochrome P450 family.</text>
</comment>
<keyword evidence="9" id="KW-1185">Reference proteome</keyword>
<keyword evidence="4 7" id="KW-0560">Oxidoreductase</keyword>
<dbReference type="InterPro" id="IPR017972">
    <property type="entry name" value="Cyt_P450_CS"/>
</dbReference>
<dbReference type="OrthoDB" id="3599725at2"/>
<evidence type="ECO:0000313" key="8">
    <source>
        <dbReference type="EMBL" id="VEG49260.1"/>
    </source>
</evidence>